<dbReference type="OrthoDB" id="5403091at2759"/>
<dbReference type="PANTHER" id="PTHR38797:SF7">
    <property type="entry name" value="TRANSCRIPTION FACTOR DOMAIN-CONTAINING PROTEIN"/>
    <property type="match status" value="1"/>
</dbReference>
<keyword evidence="3" id="KW-1185">Reference proteome</keyword>
<reference evidence="3" key="1">
    <citation type="submission" date="2019-04" db="EMBL/GenBank/DDBJ databases">
        <title>Friends and foes A comparative genomics studyof 23 Aspergillus species from section Flavi.</title>
        <authorList>
            <consortium name="DOE Joint Genome Institute"/>
            <person name="Kjaerbolling I."/>
            <person name="Vesth T."/>
            <person name="Frisvad J.C."/>
            <person name="Nybo J.L."/>
            <person name="Theobald S."/>
            <person name="Kildgaard S."/>
            <person name="Isbrandt T."/>
            <person name="Kuo A."/>
            <person name="Sato A."/>
            <person name="Lyhne E.K."/>
            <person name="Kogle M.E."/>
            <person name="Wiebenga A."/>
            <person name="Kun R.S."/>
            <person name="Lubbers R.J."/>
            <person name="Makela M.R."/>
            <person name="Barry K."/>
            <person name="Chovatia M."/>
            <person name="Clum A."/>
            <person name="Daum C."/>
            <person name="Haridas S."/>
            <person name="He G."/>
            <person name="LaButti K."/>
            <person name="Lipzen A."/>
            <person name="Mondo S."/>
            <person name="Riley R."/>
            <person name="Salamov A."/>
            <person name="Simmons B.A."/>
            <person name="Magnuson J.K."/>
            <person name="Henrissat B."/>
            <person name="Mortensen U.H."/>
            <person name="Larsen T.O."/>
            <person name="Devries R.P."/>
            <person name="Grigoriev I.V."/>
            <person name="Machida M."/>
            <person name="Baker S.E."/>
            <person name="Andersen M.R."/>
        </authorList>
    </citation>
    <scope>NUCLEOTIDE SEQUENCE [LARGE SCALE GENOMIC DNA]</scope>
    <source>
        <strain evidence="3">CBS 553.77</strain>
    </source>
</reference>
<dbReference type="Pfam" id="PF12311">
    <property type="entry name" value="DUF3632"/>
    <property type="match status" value="1"/>
</dbReference>
<dbReference type="PANTHER" id="PTHR38797">
    <property type="entry name" value="NUCLEAR PORE COMPLEX PROTEIN NUP85-RELATED"/>
    <property type="match status" value="1"/>
</dbReference>
<dbReference type="InterPro" id="IPR022085">
    <property type="entry name" value="OpdG"/>
</dbReference>
<dbReference type="InterPro" id="IPR053204">
    <property type="entry name" value="Oxopyrrolidines_Biosynth-assoc"/>
</dbReference>
<feature type="compositionally biased region" description="Polar residues" evidence="1">
    <location>
        <begin position="8"/>
        <end position="21"/>
    </location>
</feature>
<evidence type="ECO:0000313" key="2">
    <source>
        <dbReference type="EMBL" id="KAE8355969.1"/>
    </source>
</evidence>
<gene>
    <name evidence="2" type="ORF">BDV28DRAFT_162087</name>
</gene>
<evidence type="ECO:0000313" key="3">
    <source>
        <dbReference type="Proteomes" id="UP000327118"/>
    </source>
</evidence>
<proteinExistence type="predicted"/>
<accession>A0A5N6ZGV6</accession>
<sequence>MHHLRESLLSSSPRGTPELTTLDMTSIREDEKVEECIAQGGFKELRGAAFYNRTWVVSDRYCNIGDGVDTLERYLHSQWHIYYQLSRHTSHETTDHDRLVLDILRIQGKGPLTRPVRGVYGIDIARTVEGTLWNDLPFLVTDMTDFWTNNCASMSSAHRVNFTFFLAKLASTRISKDRMCQVALILFRNTFETGRGLRSTEEGLDDECTRRCMRQLDLVRLLPAACAWFKEAGCNLIQLSDVSWNDCPGTIGQGGEMFIESEFGKRSSTGFTPWRWMYWLKRLHEIQEEAKEANETRVEEYAAGAIENMVLDVETRNSEILRVYQAGADVLHREKHLLCLKNLMKGKIPVEDGNVQENDNAES</sequence>
<organism evidence="2 3">
    <name type="scientific">Aspergillus coremiiformis</name>
    <dbReference type="NCBI Taxonomy" id="138285"/>
    <lineage>
        <taxon>Eukaryota</taxon>
        <taxon>Fungi</taxon>
        <taxon>Dikarya</taxon>
        <taxon>Ascomycota</taxon>
        <taxon>Pezizomycotina</taxon>
        <taxon>Eurotiomycetes</taxon>
        <taxon>Eurotiomycetidae</taxon>
        <taxon>Eurotiales</taxon>
        <taxon>Aspergillaceae</taxon>
        <taxon>Aspergillus</taxon>
        <taxon>Aspergillus subgen. Circumdati</taxon>
    </lineage>
</organism>
<evidence type="ECO:0000256" key="1">
    <source>
        <dbReference type="SAM" id="MobiDB-lite"/>
    </source>
</evidence>
<dbReference type="EMBL" id="ML739044">
    <property type="protein sequence ID" value="KAE8355969.1"/>
    <property type="molecule type" value="Genomic_DNA"/>
</dbReference>
<name>A0A5N6ZGV6_9EURO</name>
<protein>
    <submittedName>
        <fullName evidence="2">Uncharacterized protein</fullName>
    </submittedName>
</protein>
<feature type="region of interest" description="Disordered" evidence="1">
    <location>
        <begin position="1"/>
        <end position="21"/>
    </location>
</feature>
<dbReference type="Proteomes" id="UP000327118">
    <property type="component" value="Unassembled WGS sequence"/>
</dbReference>
<dbReference type="AlphaFoldDB" id="A0A5N6ZGV6"/>